<dbReference type="FunFam" id="3.10.310.40:FF:000001">
    <property type="entry name" value="Alanine--tRNA ligase"/>
    <property type="match status" value="1"/>
</dbReference>
<dbReference type="GO" id="GO:0000049">
    <property type="term" value="F:tRNA binding"/>
    <property type="evidence" value="ECO:0007669"/>
    <property type="project" value="UniProtKB-KW"/>
</dbReference>
<dbReference type="STRING" id="146817.SAMN04488502_101131"/>
<dbReference type="InterPro" id="IPR002318">
    <property type="entry name" value="Ala-tRNA-lgiase_IIc"/>
</dbReference>
<dbReference type="GO" id="GO:0002161">
    <property type="term" value="F:aminoacyl-tRNA deacylase activity"/>
    <property type="evidence" value="ECO:0007669"/>
    <property type="project" value="TreeGrafter"/>
</dbReference>
<evidence type="ECO:0000256" key="5">
    <source>
        <dbReference type="ARBA" id="ARBA00022741"/>
    </source>
</evidence>
<dbReference type="GO" id="GO:0016740">
    <property type="term" value="F:transferase activity"/>
    <property type="evidence" value="ECO:0007669"/>
    <property type="project" value="UniProtKB-ARBA"/>
</dbReference>
<dbReference type="GO" id="GO:0005829">
    <property type="term" value="C:cytosol"/>
    <property type="evidence" value="ECO:0007669"/>
    <property type="project" value="TreeGrafter"/>
</dbReference>
<feature type="coiled-coil region" evidence="14">
    <location>
        <begin position="726"/>
        <end position="753"/>
    </location>
</feature>
<dbReference type="Pfam" id="PF07973">
    <property type="entry name" value="tRNA_SAD"/>
    <property type="match status" value="1"/>
</dbReference>
<keyword evidence="5 13" id="KW-0547">Nucleotide-binding</keyword>
<sequence>MNYMSGNMLRQKFLQFFASKDHLVLPSYSLIPENDPTLLMIGAGMAPFKPFFTGKLQPPKARIATSQKCVRTGDIENVGRTARHHTFFEMLGNFSFGDYFKREAIAWAWEFLTEHLEIPAEQLWITIHPTDDEAYEIWEKEIGISPDRIIKLADNFWEIGPGPCGPCSEIYVDLGEERGCGSPECAIGCDCDRYLEIWNLVFTQFDRDEQGNYQPLAKKNIDTGAGLERIASVLQNKRSNFETDLLFPIIEYAAQVAGVSYGQAAHTDVSLKVIADHARSMTVMIADGILPSNEGRGYVLRRIIRRAVRHGRLMGIEKTFLVQAVDAAVAIFAEPYPDLLDKQEYIKKVVQQEEERFQATLAQGIELLNKQIAALEENKQTVLSGSAAFKLYDTFGFPWELTAEILAEHNMELDQAAFDREMDEQRDRARAARQENQRVALPDLTGLAVEQLSYNENAGQATIVRMWKDGKLTEAVRDGEEAAVILDVTSFYAEGGGQVGDSGWLDGPLGKMAVTTARKLPNGAIYHLGFIHEGVLKVGETVKLAADAGRRLATARNHTATHLLQAALKHILGVHVNQAGSSVGPDRLRFDFSHFSAVTAEELAGIEQYVNAVILQSIPVKAIETSQDQAKEMGAMALFGEKYGDIVRVICIDEWSKELCGGTHVENTAQIGLFKILSESGVASGVRRIEAVTGSGAIRYLNDQDKILSAAAVLLKTRPEELVNRLESLMSHMKELEAGLQAANTRLAKLEVQKLFDSLQEVNGIQVVTGVVNSADIDGLRSAADIVRAKLMCGVVVLASIVGSDKVNFVAMATKDAVARGIHAGNIVKEAAKIAGGGGGGRPDMAQAGGKLPEMVTPALNAAFTVITRQAK</sequence>
<dbReference type="Gene3D" id="3.30.54.20">
    <property type="match status" value="1"/>
</dbReference>
<evidence type="ECO:0000256" key="7">
    <source>
        <dbReference type="ARBA" id="ARBA00022840"/>
    </source>
</evidence>
<dbReference type="InterPro" id="IPR018162">
    <property type="entry name" value="Ala-tRNA-ligase_IIc_anticod-bd"/>
</dbReference>
<keyword evidence="6 13" id="KW-0862">Zinc</keyword>
<dbReference type="Gene3D" id="3.10.310.40">
    <property type="match status" value="1"/>
</dbReference>
<name>A0A1G9KU60_9FIRM</name>
<keyword evidence="7 13" id="KW-0067">ATP-binding</keyword>
<dbReference type="EC" id="6.1.1.7" evidence="13"/>
<organism evidence="16 17">
    <name type="scientific">Dendrosporobacter quercicolus</name>
    <dbReference type="NCBI Taxonomy" id="146817"/>
    <lineage>
        <taxon>Bacteria</taxon>
        <taxon>Bacillati</taxon>
        <taxon>Bacillota</taxon>
        <taxon>Negativicutes</taxon>
        <taxon>Selenomonadales</taxon>
        <taxon>Sporomusaceae</taxon>
        <taxon>Dendrosporobacter</taxon>
    </lineage>
</organism>
<keyword evidence="2 13" id="KW-0820">tRNA-binding</keyword>
<keyword evidence="3 13" id="KW-0436">Ligase</keyword>
<dbReference type="InterPro" id="IPR012947">
    <property type="entry name" value="tRNA_SAD"/>
</dbReference>
<dbReference type="Gene3D" id="3.30.980.10">
    <property type="entry name" value="Threonyl-trna Synthetase, Chain A, domain 2"/>
    <property type="match status" value="1"/>
</dbReference>
<evidence type="ECO:0000256" key="14">
    <source>
        <dbReference type="SAM" id="Coils"/>
    </source>
</evidence>
<dbReference type="RefSeq" id="WP_092067272.1">
    <property type="nucleotide sequence ID" value="NZ_FNHB01000001.1"/>
</dbReference>
<keyword evidence="17" id="KW-1185">Reference proteome</keyword>
<dbReference type="InterPro" id="IPR050058">
    <property type="entry name" value="Ala-tRNA_ligase"/>
</dbReference>
<comment type="cofactor">
    <cofactor evidence="13">
        <name>Zn(2+)</name>
        <dbReference type="ChEBI" id="CHEBI:29105"/>
    </cofactor>
    <text evidence="13">Binds 1 zinc ion per subunit.</text>
</comment>
<dbReference type="Gene3D" id="3.30.930.10">
    <property type="entry name" value="Bira Bifunctional Protein, Domain 2"/>
    <property type="match status" value="1"/>
</dbReference>
<comment type="catalytic activity">
    <reaction evidence="12 13">
        <text>tRNA(Ala) + L-alanine + ATP = L-alanyl-tRNA(Ala) + AMP + diphosphate</text>
        <dbReference type="Rhea" id="RHEA:12540"/>
        <dbReference type="Rhea" id="RHEA-COMP:9657"/>
        <dbReference type="Rhea" id="RHEA-COMP:9923"/>
        <dbReference type="ChEBI" id="CHEBI:30616"/>
        <dbReference type="ChEBI" id="CHEBI:33019"/>
        <dbReference type="ChEBI" id="CHEBI:57972"/>
        <dbReference type="ChEBI" id="CHEBI:78442"/>
        <dbReference type="ChEBI" id="CHEBI:78497"/>
        <dbReference type="ChEBI" id="CHEBI:456215"/>
        <dbReference type="EC" id="6.1.1.7"/>
    </reaction>
</comment>
<dbReference type="GO" id="GO:0004813">
    <property type="term" value="F:alanine-tRNA ligase activity"/>
    <property type="evidence" value="ECO:0007669"/>
    <property type="project" value="UniProtKB-UniRule"/>
</dbReference>
<evidence type="ECO:0000256" key="6">
    <source>
        <dbReference type="ARBA" id="ARBA00022833"/>
    </source>
</evidence>
<evidence type="ECO:0000256" key="1">
    <source>
        <dbReference type="ARBA" id="ARBA00008226"/>
    </source>
</evidence>
<dbReference type="PRINTS" id="PR00980">
    <property type="entry name" value="TRNASYNTHALA"/>
</dbReference>
<comment type="similarity">
    <text evidence="1 13">Belongs to the class-II aminoacyl-tRNA synthetase family.</text>
</comment>
<keyword evidence="14" id="KW-0175">Coiled coil</keyword>
<dbReference type="InterPro" id="IPR018164">
    <property type="entry name" value="Ala-tRNA-synth_IIc_N"/>
</dbReference>
<keyword evidence="8 13" id="KW-0694">RNA-binding</keyword>
<keyword evidence="9 13" id="KW-0648">Protein biosynthesis</keyword>
<dbReference type="InterPro" id="IPR023033">
    <property type="entry name" value="Ala_tRNA_ligase_euk/bac"/>
</dbReference>
<evidence type="ECO:0000256" key="4">
    <source>
        <dbReference type="ARBA" id="ARBA00022723"/>
    </source>
</evidence>
<dbReference type="SMART" id="SM00863">
    <property type="entry name" value="tRNA_SAD"/>
    <property type="match status" value="1"/>
</dbReference>
<dbReference type="PROSITE" id="PS50860">
    <property type="entry name" value="AA_TRNA_LIGASE_II_ALA"/>
    <property type="match status" value="1"/>
</dbReference>
<evidence type="ECO:0000256" key="12">
    <source>
        <dbReference type="ARBA" id="ARBA00048300"/>
    </source>
</evidence>
<evidence type="ECO:0000313" key="16">
    <source>
        <dbReference type="EMBL" id="SDL53023.1"/>
    </source>
</evidence>
<dbReference type="SUPFAM" id="SSF101353">
    <property type="entry name" value="Putative anticodon-binding domain of alanyl-tRNA synthetase (AlaRS)"/>
    <property type="match status" value="1"/>
</dbReference>
<dbReference type="FunFam" id="3.30.980.10:FF:000004">
    <property type="entry name" value="Alanine--tRNA ligase, cytoplasmic"/>
    <property type="match status" value="1"/>
</dbReference>
<evidence type="ECO:0000256" key="11">
    <source>
        <dbReference type="ARBA" id="ARBA00024779"/>
    </source>
</evidence>
<comment type="subcellular location">
    <subcellularLocation>
        <location evidence="13">Cytoplasm</location>
    </subcellularLocation>
</comment>
<reference evidence="16 17" key="1">
    <citation type="submission" date="2016-10" db="EMBL/GenBank/DDBJ databases">
        <authorList>
            <person name="de Groot N.N."/>
        </authorList>
    </citation>
    <scope>NUCLEOTIDE SEQUENCE [LARGE SCALE GENOMIC DNA]</scope>
    <source>
        <strain evidence="16 17">DSM 1736</strain>
    </source>
</reference>
<dbReference type="InterPro" id="IPR018165">
    <property type="entry name" value="Ala-tRNA-synth_IIc_core"/>
</dbReference>
<dbReference type="InterPro" id="IPR045864">
    <property type="entry name" value="aa-tRNA-synth_II/BPL/LPL"/>
</dbReference>
<feature type="binding site" evidence="13">
    <location>
        <position position="558"/>
    </location>
    <ligand>
        <name>Zn(2+)</name>
        <dbReference type="ChEBI" id="CHEBI:29105"/>
    </ligand>
</feature>
<comment type="function">
    <text evidence="11 13">Catalyzes the attachment of alanine to tRNA(Ala) in a two-step reaction: alanine is first activated by ATP to form Ala-AMP and then transferred to the acceptor end of tRNA(Ala). Also edits incorrectly charged Ser-tRNA(Ala) and Gly-tRNA(Ala) via its editing domain.</text>
</comment>
<keyword evidence="13" id="KW-0963">Cytoplasm</keyword>
<dbReference type="Pfam" id="PF01411">
    <property type="entry name" value="tRNA-synt_2c"/>
    <property type="match status" value="1"/>
</dbReference>
<keyword evidence="4 13" id="KW-0479">Metal-binding</keyword>
<dbReference type="Pfam" id="PF02272">
    <property type="entry name" value="DHHA1"/>
    <property type="match status" value="1"/>
</dbReference>
<accession>A0A1G9KU60</accession>
<comment type="domain">
    <text evidence="13">Consists of three domains; the N-terminal catalytic domain, the editing domain and the C-terminal C-Ala domain. The editing domain removes incorrectly charged amino acids, while the C-Ala domain, along with tRNA(Ala), serves as a bridge to cooperatively bring together the editing and aminoacylation centers thus stimulating deacylation of misacylated tRNAs.</text>
</comment>
<dbReference type="Gene3D" id="2.40.30.130">
    <property type="match status" value="1"/>
</dbReference>
<evidence type="ECO:0000259" key="15">
    <source>
        <dbReference type="PROSITE" id="PS50860"/>
    </source>
</evidence>
<dbReference type="HAMAP" id="MF_00036_B">
    <property type="entry name" value="Ala_tRNA_synth_B"/>
    <property type="match status" value="1"/>
</dbReference>
<feature type="binding site" evidence="13">
    <location>
        <position position="664"/>
    </location>
    <ligand>
        <name>Zn(2+)</name>
        <dbReference type="ChEBI" id="CHEBI:29105"/>
    </ligand>
</feature>
<evidence type="ECO:0000256" key="13">
    <source>
        <dbReference type="HAMAP-Rule" id="MF_00036"/>
    </source>
</evidence>
<dbReference type="EMBL" id="FNHB01000001">
    <property type="protein sequence ID" value="SDL53023.1"/>
    <property type="molecule type" value="Genomic_DNA"/>
</dbReference>
<dbReference type="GO" id="GO:0005524">
    <property type="term" value="F:ATP binding"/>
    <property type="evidence" value="ECO:0007669"/>
    <property type="project" value="UniProtKB-UniRule"/>
</dbReference>
<dbReference type="PANTHER" id="PTHR11777:SF9">
    <property type="entry name" value="ALANINE--TRNA LIGASE, CYTOPLASMIC"/>
    <property type="match status" value="1"/>
</dbReference>
<feature type="binding site" evidence="13">
    <location>
        <position position="562"/>
    </location>
    <ligand>
        <name>Zn(2+)</name>
        <dbReference type="ChEBI" id="CHEBI:29105"/>
    </ligand>
</feature>
<feature type="domain" description="Alanyl-transfer RNA synthetases family profile" evidence="15">
    <location>
        <begin position="4"/>
        <end position="703"/>
    </location>
</feature>
<evidence type="ECO:0000256" key="2">
    <source>
        <dbReference type="ARBA" id="ARBA00022555"/>
    </source>
</evidence>
<evidence type="ECO:0000256" key="10">
    <source>
        <dbReference type="ARBA" id="ARBA00023146"/>
    </source>
</evidence>
<dbReference type="GO" id="GO:0140096">
    <property type="term" value="F:catalytic activity, acting on a protein"/>
    <property type="evidence" value="ECO:0007669"/>
    <property type="project" value="UniProtKB-ARBA"/>
</dbReference>
<dbReference type="SUPFAM" id="SSF50447">
    <property type="entry name" value="Translation proteins"/>
    <property type="match status" value="1"/>
</dbReference>
<dbReference type="NCBIfam" id="TIGR00344">
    <property type="entry name" value="alaS"/>
    <property type="match status" value="1"/>
</dbReference>
<gene>
    <name evidence="13" type="primary">alaS</name>
    <name evidence="16" type="ORF">SAMN04488502_101131</name>
</gene>
<dbReference type="Proteomes" id="UP000214880">
    <property type="component" value="Unassembled WGS sequence"/>
</dbReference>
<evidence type="ECO:0000256" key="3">
    <source>
        <dbReference type="ARBA" id="ARBA00022598"/>
    </source>
</evidence>
<dbReference type="InterPro" id="IPR009000">
    <property type="entry name" value="Transl_B-barrel_sf"/>
</dbReference>
<dbReference type="SUPFAM" id="SSF55681">
    <property type="entry name" value="Class II aaRS and biotin synthetases"/>
    <property type="match status" value="1"/>
</dbReference>
<feature type="binding site" evidence="13">
    <location>
        <position position="660"/>
    </location>
    <ligand>
        <name>Zn(2+)</name>
        <dbReference type="ChEBI" id="CHEBI:29105"/>
    </ligand>
</feature>
<dbReference type="InterPro" id="IPR003156">
    <property type="entry name" value="DHHA1_dom"/>
</dbReference>
<keyword evidence="10 13" id="KW-0030">Aminoacyl-tRNA synthetase</keyword>
<dbReference type="AlphaFoldDB" id="A0A1G9KU60"/>
<proteinExistence type="inferred from homology"/>
<dbReference type="InterPro" id="IPR018163">
    <property type="entry name" value="Thr/Ala-tRNA-synth_IIc_edit"/>
</dbReference>
<dbReference type="FunFam" id="3.30.930.10:FF:000004">
    <property type="entry name" value="Alanine--tRNA ligase"/>
    <property type="match status" value="1"/>
</dbReference>
<dbReference type="OrthoDB" id="9803884at2"/>
<dbReference type="GO" id="GO:0008270">
    <property type="term" value="F:zinc ion binding"/>
    <property type="evidence" value="ECO:0007669"/>
    <property type="project" value="UniProtKB-UniRule"/>
</dbReference>
<dbReference type="FunFam" id="3.30.54.20:FF:000001">
    <property type="entry name" value="Alanine--tRNA ligase"/>
    <property type="match status" value="1"/>
</dbReference>
<protein>
    <recommendedName>
        <fullName evidence="13">Alanine--tRNA ligase</fullName>
        <ecNumber evidence="13">6.1.1.7</ecNumber>
    </recommendedName>
    <alternativeName>
        <fullName evidence="13">Alanyl-tRNA synthetase</fullName>
        <shortName evidence="13">AlaRS</shortName>
    </alternativeName>
</protein>
<evidence type="ECO:0000256" key="9">
    <source>
        <dbReference type="ARBA" id="ARBA00022917"/>
    </source>
</evidence>
<dbReference type="PANTHER" id="PTHR11777">
    <property type="entry name" value="ALANYL-TRNA SYNTHETASE"/>
    <property type="match status" value="1"/>
</dbReference>
<dbReference type="Gene3D" id="6.10.250.550">
    <property type="match status" value="1"/>
</dbReference>
<dbReference type="SUPFAM" id="SSF55186">
    <property type="entry name" value="ThrRS/AlaRS common domain"/>
    <property type="match status" value="1"/>
</dbReference>
<dbReference type="CDD" id="cd00673">
    <property type="entry name" value="AlaRS_core"/>
    <property type="match status" value="1"/>
</dbReference>
<evidence type="ECO:0000313" key="17">
    <source>
        <dbReference type="Proteomes" id="UP000214880"/>
    </source>
</evidence>
<evidence type="ECO:0000256" key="8">
    <source>
        <dbReference type="ARBA" id="ARBA00022884"/>
    </source>
</evidence>
<dbReference type="GO" id="GO:0006419">
    <property type="term" value="P:alanyl-tRNA aminoacylation"/>
    <property type="evidence" value="ECO:0007669"/>
    <property type="project" value="UniProtKB-UniRule"/>
</dbReference>